<name>A0A834HGW8_RHOSS</name>
<feature type="region of interest" description="Disordered" evidence="5">
    <location>
        <begin position="39"/>
        <end position="73"/>
    </location>
</feature>
<keyword evidence="3" id="KW-0378">Hydrolase</keyword>
<keyword evidence="8" id="KW-1185">Reference proteome</keyword>
<proteinExistence type="inferred from homology"/>
<dbReference type="Proteomes" id="UP000626092">
    <property type="component" value="Unassembled WGS sequence"/>
</dbReference>
<dbReference type="InterPro" id="IPR003653">
    <property type="entry name" value="Peptidase_C48_C"/>
</dbReference>
<dbReference type="PANTHER" id="PTHR12606">
    <property type="entry name" value="SENTRIN/SUMO-SPECIFIC PROTEASE"/>
    <property type="match status" value="1"/>
</dbReference>
<dbReference type="EMBL" id="WJXA01000001">
    <property type="protein sequence ID" value="KAF7152883.1"/>
    <property type="molecule type" value="Genomic_DNA"/>
</dbReference>
<evidence type="ECO:0000256" key="2">
    <source>
        <dbReference type="ARBA" id="ARBA00022670"/>
    </source>
</evidence>
<protein>
    <recommendedName>
        <fullName evidence="6">Ubiquitin-like protease family profile domain-containing protein</fullName>
    </recommendedName>
</protein>
<comment type="caution">
    <text evidence="7">The sequence shown here is derived from an EMBL/GenBank/DDBJ whole genome shotgun (WGS) entry which is preliminary data.</text>
</comment>
<dbReference type="SUPFAM" id="SSF54001">
    <property type="entry name" value="Cysteine proteinases"/>
    <property type="match status" value="1"/>
</dbReference>
<dbReference type="AlphaFoldDB" id="A0A834HGW8"/>
<comment type="similarity">
    <text evidence="1">Belongs to the peptidase C48 family.</text>
</comment>
<evidence type="ECO:0000256" key="3">
    <source>
        <dbReference type="ARBA" id="ARBA00022801"/>
    </source>
</evidence>
<dbReference type="InterPro" id="IPR038765">
    <property type="entry name" value="Papain-like_cys_pep_sf"/>
</dbReference>
<dbReference type="GO" id="GO:0016926">
    <property type="term" value="P:protein desumoylation"/>
    <property type="evidence" value="ECO:0007669"/>
    <property type="project" value="TreeGrafter"/>
</dbReference>
<dbReference type="GO" id="GO:0016929">
    <property type="term" value="F:deSUMOylase activity"/>
    <property type="evidence" value="ECO:0007669"/>
    <property type="project" value="TreeGrafter"/>
</dbReference>
<feature type="domain" description="Ubiquitin-like protease family profile" evidence="6">
    <location>
        <begin position="204"/>
        <end position="382"/>
    </location>
</feature>
<evidence type="ECO:0000256" key="1">
    <source>
        <dbReference type="ARBA" id="ARBA00005234"/>
    </source>
</evidence>
<organism evidence="7 8">
    <name type="scientific">Rhododendron simsii</name>
    <name type="common">Sims's rhododendron</name>
    <dbReference type="NCBI Taxonomy" id="118357"/>
    <lineage>
        <taxon>Eukaryota</taxon>
        <taxon>Viridiplantae</taxon>
        <taxon>Streptophyta</taxon>
        <taxon>Embryophyta</taxon>
        <taxon>Tracheophyta</taxon>
        <taxon>Spermatophyta</taxon>
        <taxon>Magnoliopsida</taxon>
        <taxon>eudicotyledons</taxon>
        <taxon>Gunneridae</taxon>
        <taxon>Pentapetalae</taxon>
        <taxon>asterids</taxon>
        <taxon>Ericales</taxon>
        <taxon>Ericaceae</taxon>
        <taxon>Ericoideae</taxon>
        <taxon>Rhodoreae</taxon>
        <taxon>Rhododendron</taxon>
    </lineage>
</organism>
<dbReference type="Pfam" id="PF02902">
    <property type="entry name" value="Peptidase_C48"/>
    <property type="match status" value="1"/>
</dbReference>
<gene>
    <name evidence="7" type="ORF">RHSIM_Rhsim01G0207900</name>
</gene>
<evidence type="ECO:0000259" key="6">
    <source>
        <dbReference type="PROSITE" id="PS50600"/>
    </source>
</evidence>
<keyword evidence="2" id="KW-0645">Protease</keyword>
<evidence type="ECO:0000313" key="8">
    <source>
        <dbReference type="Proteomes" id="UP000626092"/>
    </source>
</evidence>
<keyword evidence="4" id="KW-0788">Thiol protease</keyword>
<dbReference type="PROSITE" id="PS50600">
    <property type="entry name" value="ULP_PROTEASE"/>
    <property type="match status" value="1"/>
</dbReference>
<reference evidence="7" key="1">
    <citation type="submission" date="2019-11" db="EMBL/GenBank/DDBJ databases">
        <authorList>
            <person name="Liu Y."/>
            <person name="Hou J."/>
            <person name="Li T.-Q."/>
            <person name="Guan C.-H."/>
            <person name="Wu X."/>
            <person name="Wu H.-Z."/>
            <person name="Ling F."/>
            <person name="Zhang R."/>
            <person name="Shi X.-G."/>
            <person name="Ren J.-P."/>
            <person name="Chen E.-F."/>
            <person name="Sun J.-M."/>
        </authorList>
    </citation>
    <scope>NUCLEOTIDE SEQUENCE</scope>
    <source>
        <strain evidence="7">Adult_tree_wgs_1</strain>
        <tissue evidence="7">Leaves</tissue>
    </source>
</reference>
<accession>A0A834HGW8</accession>
<evidence type="ECO:0000256" key="5">
    <source>
        <dbReference type="SAM" id="MobiDB-lite"/>
    </source>
</evidence>
<evidence type="ECO:0000313" key="7">
    <source>
        <dbReference type="EMBL" id="KAF7152883.1"/>
    </source>
</evidence>
<dbReference type="OrthoDB" id="684301at2759"/>
<sequence length="434" mass="50094">MMNQGKEVDHDKSMENDQVKNLTSMVERMSSLLEETLATMHEKDRKRKYSGTNGGINKKDNPSALEEPDVGGHFETKKAKFTENALSDQMTSPLKTNKEKGKEEIKLNASSNRLRKMAANVREALSRTAPAIDGKNKWEKKLKTNRFDKSQPLKRNANKKSTMEAESRRADVMATLSNEKQLIVRYVFDHTQSEREILCDLGIEHLNRHDFFSARPNEWIESGLINLVALKKTLLQKKRYPNGLWPAWYLPTYFSNYALRGGLNAKSWAKQYTGTHRYTGEPQACERVYIPINDSDSHWFMCVVNIRHGIVYILDSLPSPTENKRRAELVTRVVKYLDDLFQYLDVPQVKKFSMFPFERLKWVPIQEAADCGVHTAKYFNLEQFIQDELIMLKFSSAEGRIGLVLDLIMFEGNNVKEKIMEKAKKKYPSPKGKN</sequence>
<dbReference type="Gene3D" id="3.40.395.10">
    <property type="entry name" value="Adenoviral Proteinase, Chain A"/>
    <property type="match status" value="1"/>
</dbReference>
<dbReference type="GO" id="GO:0005634">
    <property type="term" value="C:nucleus"/>
    <property type="evidence" value="ECO:0007669"/>
    <property type="project" value="TreeGrafter"/>
</dbReference>
<evidence type="ECO:0000256" key="4">
    <source>
        <dbReference type="ARBA" id="ARBA00022807"/>
    </source>
</evidence>
<dbReference type="GO" id="GO:0006508">
    <property type="term" value="P:proteolysis"/>
    <property type="evidence" value="ECO:0007669"/>
    <property type="project" value="UniProtKB-KW"/>
</dbReference>
<dbReference type="PANTHER" id="PTHR12606:SF157">
    <property type="entry name" value="OS06G0122600 PROTEIN"/>
    <property type="match status" value="1"/>
</dbReference>